<evidence type="ECO:0000313" key="3">
    <source>
        <dbReference type="Proteomes" id="UP000095192"/>
    </source>
</evidence>
<dbReference type="EMBL" id="JROU02001871">
    <property type="protein sequence ID" value="OEH74937.1"/>
    <property type="molecule type" value="Genomic_DNA"/>
</dbReference>
<feature type="compositionally biased region" description="Polar residues" evidence="1">
    <location>
        <begin position="1"/>
        <end position="10"/>
    </location>
</feature>
<proteinExistence type="predicted"/>
<protein>
    <submittedName>
        <fullName evidence="2">Uncharacterized protein</fullName>
    </submittedName>
</protein>
<keyword evidence="3" id="KW-1185">Reference proteome</keyword>
<accession>A0A1D3CUS7</accession>
<evidence type="ECO:0000313" key="2">
    <source>
        <dbReference type="EMBL" id="OEH74937.1"/>
    </source>
</evidence>
<dbReference type="Proteomes" id="UP000095192">
    <property type="component" value="Unassembled WGS sequence"/>
</dbReference>
<feature type="region of interest" description="Disordered" evidence="1">
    <location>
        <begin position="1"/>
        <end position="36"/>
    </location>
</feature>
<organism evidence="2 3">
    <name type="scientific">Cyclospora cayetanensis</name>
    <dbReference type="NCBI Taxonomy" id="88456"/>
    <lineage>
        <taxon>Eukaryota</taxon>
        <taxon>Sar</taxon>
        <taxon>Alveolata</taxon>
        <taxon>Apicomplexa</taxon>
        <taxon>Conoidasida</taxon>
        <taxon>Coccidia</taxon>
        <taxon>Eucoccidiorida</taxon>
        <taxon>Eimeriorina</taxon>
        <taxon>Eimeriidae</taxon>
        <taxon>Cyclospora</taxon>
    </lineage>
</organism>
<dbReference type="AlphaFoldDB" id="A0A1D3CUS7"/>
<reference evidence="2 3" key="1">
    <citation type="journal article" date="2016" name="BMC Genomics">
        <title>Comparative genomics reveals Cyclospora cayetanensis possesses coccidia-like metabolism and invasion components but unique surface antigens.</title>
        <authorList>
            <person name="Liu S."/>
            <person name="Wang L."/>
            <person name="Zheng H."/>
            <person name="Xu Z."/>
            <person name="Roellig D.M."/>
            <person name="Li N."/>
            <person name="Frace M.A."/>
            <person name="Tang K."/>
            <person name="Arrowood M.J."/>
            <person name="Moss D.M."/>
            <person name="Zhang L."/>
            <person name="Feng Y."/>
            <person name="Xiao L."/>
        </authorList>
    </citation>
    <scope>NUCLEOTIDE SEQUENCE [LARGE SCALE GENOMIC DNA]</scope>
    <source>
        <strain evidence="2 3">CHN_HEN01</strain>
    </source>
</reference>
<dbReference type="InParanoid" id="A0A1D3CUS7"/>
<name>A0A1D3CUS7_9EIME</name>
<sequence>MSSVDTSSMALDSKPTGGLGPLGDSKPPGGPSVSEEAPAKDLVANQCPPLWGPLSGLAWAGGTQGFKSWRGSCKGLGALLGGPWLAGETVEFVGNEAEMLRKALITASLDVLLGDPSCTGLFLSLQGAPVSRYLVEALRMYPNYKQRLPVLGLPHRDPSDMQASCTGGSHGRAMLASGKCMLMLHEERQTLESSVLSRLRQASCSSLEGLLHFFDLADATASTQQQQQQPLRVVAIEGLSLILTLHQGQIPSKALCLRVEALYPLKGPRSGGITWLELPVIRKLWRAGLALLNPFVPPQRLAETGKPTDPIRKYDVLTIRGTGIPVWSELHKESLLKLTLLKTPRQPQGLLAFVSATPAGTTAACVSQPHYGHKAYYCTRGRTDALRI</sequence>
<dbReference type="VEuPathDB" id="ToxoDB:cyc_02594"/>
<gene>
    <name evidence="2" type="ORF">cyc_02594</name>
</gene>
<evidence type="ECO:0000256" key="1">
    <source>
        <dbReference type="SAM" id="MobiDB-lite"/>
    </source>
</evidence>
<comment type="caution">
    <text evidence="2">The sequence shown here is derived from an EMBL/GenBank/DDBJ whole genome shotgun (WGS) entry which is preliminary data.</text>
</comment>